<dbReference type="InParanoid" id="A0A0C3AZ64"/>
<dbReference type="HOGENOM" id="CLU_2705720_0_0_1"/>
<sequence>MAFNRPSPVVWDFRRDAVISRVEFVLYRNDSLCITQIIRCVIAQQFNLVSIYASKSHVTRYPNYRQQGKGNEN</sequence>
<evidence type="ECO:0000313" key="2">
    <source>
        <dbReference type="Proteomes" id="UP000054166"/>
    </source>
</evidence>
<dbReference type="Proteomes" id="UP000054166">
    <property type="component" value="Unassembled WGS sequence"/>
</dbReference>
<reference evidence="1 2" key="1">
    <citation type="submission" date="2014-04" db="EMBL/GenBank/DDBJ databases">
        <authorList>
            <consortium name="DOE Joint Genome Institute"/>
            <person name="Kuo A."/>
            <person name="Tarkka M."/>
            <person name="Buscot F."/>
            <person name="Kohler A."/>
            <person name="Nagy L.G."/>
            <person name="Floudas D."/>
            <person name="Copeland A."/>
            <person name="Barry K.W."/>
            <person name="Cichocki N."/>
            <person name="Veneault-Fourrey C."/>
            <person name="LaButti K."/>
            <person name="Lindquist E.A."/>
            <person name="Lipzen A."/>
            <person name="Lundell T."/>
            <person name="Morin E."/>
            <person name="Murat C."/>
            <person name="Sun H."/>
            <person name="Tunlid A."/>
            <person name="Henrissat B."/>
            <person name="Grigoriev I.V."/>
            <person name="Hibbett D.S."/>
            <person name="Martin F."/>
            <person name="Nordberg H.P."/>
            <person name="Cantor M.N."/>
            <person name="Hua S.X."/>
        </authorList>
    </citation>
    <scope>NUCLEOTIDE SEQUENCE [LARGE SCALE GENOMIC DNA]</scope>
    <source>
        <strain evidence="1 2">F 1598</strain>
    </source>
</reference>
<name>A0A0C3AZ64_PILCF</name>
<reference evidence="2" key="2">
    <citation type="submission" date="2015-01" db="EMBL/GenBank/DDBJ databases">
        <title>Evolutionary Origins and Diversification of the Mycorrhizal Mutualists.</title>
        <authorList>
            <consortium name="DOE Joint Genome Institute"/>
            <consortium name="Mycorrhizal Genomics Consortium"/>
            <person name="Kohler A."/>
            <person name="Kuo A."/>
            <person name="Nagy L.G."/>
            <person name="Floudas D."/>
            <person name="Copeland A."/>
            <person name="Barry K.W."/>
            <person name="Cichocki N."/>
            <person name="Veneault-Fourrey C."/>
            <person name="LaButti K."/>
            <person name="Lindquist E.A."/>
            <person name="Lipzen A."/>
            <person name="Lundell T."/>
            <person name="Morin E."/>
            <person name="Murat C."/>
            <person name="Riley R."/>
            <person name="Ohm R."/>
            <person name="Sun H."/>
            <person name="Tunlid A."/>
            <person name="Henrissat B."/>
            <person name="Grigoriev I.V."/>
            <person name="Hibbett D.S."/>
            <person name="Martin F."/>
        </authorList>
    </citation>
    <scope>NUCLEOTIDE SEQUENCE [LARGE SCALE GENOMIC DNA]</scope>
    <source>
        <strain evidence="2">F 1598</strain>
    </source>
</reference>
<proteinExistence type="predicted"/>
<evidence type="ECO:0000313" key="1">
    <source>
        <dbReference type="EMBL" id="KIM79298.1"/>
    </source>
</evidence>
<gene>
    <name evidence="1" type="ORF">PILCRDRAFT_823555</name>
</gene>
<protein>
    <submittedName>
        <fullName evidence="1">Uncharacterized protein</fullName>
    </submittedName>
</protein>
<dbReference type="EMBL" id="KN833010">
    <property type="protein sequence ID" value="KIM79298.1"/>
    <property type="molecule type" value="Genomic_DNA"/>
</dbReference>
<keyword evidence="2" id="KW-1185">Reference proteome</keyword>
<organism evidence="1 2">
    <name type="scientific">Piloderma croceum (strain F 1598)</name>
    <dbReference type="NCBI Taxonomy" id="765440"/>
    <lineage>
        <taxon>Eukaryota</taxon>
        <taxon>Fungi</taxon>
        <taxon>Dikarya</taxon>
        <taxon>Basidiomycota</taxon>
        <taxon>Agaricomycotina</taxon>
        <taxon>Agaricomycetes</taxon>
        <taxon>Agaricomycetidae</taxon>
        <taxon>Atheliales</taxon>
        <taxon>Atheliaceae</taxon>
        <taxon>Piloderma</taxon>
    </lineage>
</organism>
<accession>A0A0C3AZ64</accession>
<dbReference type="AlphaFoldDB" id="A0A0C3AZ64"/>